<name>K2SC48_MACPH</name>
<sequence length="137" mass="15121">MVPEDDMIYELSFLAYGAAQFLFSLVSSLWPLPRIWLWAIVQTVLVIIGVVQLFDPFLSYFPVWIAFMFVIGGIVGGSVTNTNHKIADDFKRKGEPDDVRSFAMSYGALGNFGGDAIGGAFGIMVQRLALEHLQARA</sequence>
<comment type="caution">
    <text evidence="2">The sequence shown here is derived from an EMBL/GenBank/DDBJ whole genome shotgun (WGS) entry which is preliminary data.</text>
</comment>
<keyword evidence="1" id="KW-0472">Membrane</keyword>
<protein>
    <submittedName>
        <fullName evidence="2">Batten's disease protein Cln3</fullName>
    </submittedName>
</protein>
<dbReference type="AlphaFoldDB" id="K2SC48"/>
<dbReference type="Proteomes" id="UP000007129">
    <property type="component" value="Unassembled WGS sequence"/>
</dbReference>
<dbReference type="SUPFAM" id="SSF103473">
    <property type="entry name" value="MFS general substrate transporter"/>
    <property type="match status" value="1"/>
</dbReference>
<dbReference type="HOGENOM" id="CLU_1865484_0_0_1"/>
<keyword evidence="1" id="KW-1133">Transmembrane helix</keyword>
<feature type="transmembrane region" description="Helical" evidence="1">
    <location>
        <begin position="35"/>
        <end position="54"/>
    </location>
</feature>
<evidence type="ECO:0000313" key="2">
    <source>
        <dbReference type="EMBL" id="EKG14425.1"/>
    </source>
</evidence>
<feature type="transmembrane region" description="Helical" evidence="1">
    <location>
        <begin position="12"/>
        <end position="30"/>
    </location>
</feature>
<dbReference type="InterPro" id="IPR036259">
    <property type="entry name" value="MFS_trans_sf"/>
</dbReference>
<dbReference type="OrthoDB" id="5356721at2759"/>
<feature type="transmembrane region" description="Helical" evidence="1">
    <location>
        <begin position="60"/>
        <end position="82"/>
    </location>
</feature>
<organism evidence="2 3">
    <name type="scientific">Macrophomina phaseolina (strain MS6)</name>
    <name type="common">Charcoal rot fungus</name>
    <dbReference type="NCBI Taxonomy" id="1126212"/>
    <lineage>
        <taxon>Eukaryota</taxon>
        <taxon>Fungi</taxon>
        <taxon>Dikarya</taxon>
        <taxon>Ascomycota</taxon>
        <taxon>Pezizomycotina</taxon>
        <taxon>Dothideomycetes</taxon>
        <taxon>Dothideomycetes incertae sedis</taxon>
        <taxon>Botryosphaeriales</taxon>
        <taxon>Botryosphaeriaceae</taxon>
        <taxon>Macrophomina</taxon>
    </lineage>
</organism>
<dbReference type="InParanoid" id="K2SC48"/>
<proteinExistence type="predicted"/>
<reference evidence="2 3" key="1">
    <citation type="journal article" date="2012" name="BMC Genomics">
        <title>Tools to kill: Genome of one of the most destructive plant pathogenic fungi Macrophomina phaseolina.</title>
        <authorList>
            <person name="Islam M.S."/>
            <person name="Haque M.S."/>
            <person name="Islam M.M."/>
            <person name="Emdad E.M."/>
            <person name="Halim A."/>
            <person name="Hossen Q.M.M."/>
            <person name="Hossain M.Z."/>
            <person name="Ahmed B."/>
            <person name="Rahim S."/>
            <person name="Rahman M.S."/>
            <person name="Alam M.M."/>
            <person name="Hou S."/>
            <person name="Wan X."/>
            <person name="Saito J.A."/>
            <person name="Alam M."/>
        </authorList>
    </citation>
    <scope>NUCLEOTIDE SEQUENCE [LARGE SCALE GENOMIC DNA]</scope>
    <source>
        <strain evidence="2 3">MS6</strain>
    </source>
</reference>
<dbReference type="EMBL" id="AHHD01000348">
    <property type="protein sequence ID" value="EKG14425.1"/>
    <property type="molecule type" value="Genomic_DNA"/>
</dbReference>
<evidence type="ECO:0000256" key="1">
    <source>
        <dbReference type="SAM" id="Phobius"/>
    </source>
</evidence>
<dbReference type="VEuPathDB" id="FungiDB:MPH_08414"/>
<keyword evidence="1" id="KW-0812">Transmembrane</keyword>
<evidence type="ECO:0000313" key="3">
    <source>
        <dbReference type="Proteomes" id="UP000007129"/>
    </source>
</evidence>
<accession>K2SC48</accession>
<gene>
    <name evidence="2" type="ORF">MPH_08414</name>
</gene>